<dbReference type="NCBIfam" id="TIGR04057">
    <property type="entry name" value="SusC_RagA_signa"/>
    <property type="match status" value="1"/>
</dbReference>
<dbReference type="InterPro" id="IPR012910">
    <property type="entry name" value="Plug_dom"/>
</dbReference>
<keyword evidence="7 8" id="KW-0998">Cell outer membrane</keyword>
<keyword evidence="3 8" id="KW-1134">Transmembrane beta strand</keyword>
<proteinExistence type="inferred from homology"/>
<dbReference type="Pfam" id="PF07715">
    <property type="entry name" value="Plug"/>
    <property type="match status" value="1"/>
</dbReference>
<dbReference type="SUPFAM" id="SSF56935">
    <property type="entry name" value="Porins"/>
    <property type="match status" value="1"/>
</dbReference>
<dbReference type="SUPFAM" id="SSF49464">
    <property type="entry name" value="Carboxypeptidase regulatory domain-like"/>
    <property type="match status" value="1"/>
</dbReference>
<evidence type="ECO:0000313" key="15">
    <source>
        <dbReference type="Proteomes" id="UP000031408"/>
    </source>
</evidence>
<dbReference type="InterPro" id="IPR008969">
    <property type="entry name" value="CarboxyPept-like_regulatory"/>
</dbReference>
<dbReference type="Gene3D" id="2.170.130.10">
    <property type="entry name" value="TonB-dependent receptor, plug domain"/>
    <property type="match status" value="1"/>
</dbReference>
<accession>A0A0C1IPD6</accession>
<dbReference type="InterPro" id="IPR037066">
    <property type="entry name" value="Plug_dom_sf"/>
</dbReference>
<dbReference type="InterPro" id="IPR039426">
    <property type="entry name" value="TonB-dep_rcpt-like"/>
</dbReference>
<evidence type="ECO:0000256" key="7">
    <source>
        <dbReference type="ARBA" id="ARBA00023237"/>
    </source>
</evidence>
<evidence type="ECO:0000256" key="4">
    <source>
        <dbReference type="ARBA" id="ARBA00022692"/>
    </source>
</evidence>
<comment type="caution">
    <text evidence="14">The sequence shown here is derived from an EMBL/GenBank/DDBJ whole genome shotgun (WGS) entry which is preliminary data.</text>
</comment>
<keyword evidence="5 9" id="KW-0798">TonB box</keyword>
<feature type="domain" description="TonB-dependent receptor-like beta-barrel" evidence="12">
    <location>
        <begin position="441"/>
        <end position="996"/>
    </location>
</feature>
<sequence>MKKLTGLMWSFLLLTALTVQAQNRQISGKITDQKDGTPLAGATISVKGTNISTATSADGTFTLNVPADAKTLIISSVGFGQKEVSVSDNISLSLSSADNSLSEVVVVGFGTKIKRDLTGSVAKVGQKELANTPVTSFEGALQGRAAGVQVEQGNGKLGQGIKVRIRGASSVTAGNEPLYVVDGIPVITNNLSGNSAATNPLSDLNTNDIESIEILKDASSAAIYGARGANGVVLITTKRGKAGKSKVDFGFFTGTQEPTRKREFLNSQQYVEYFRQAAVGAGKYDYKYGISGYGSEQEAIDDNLAFVESRLRRYSAGNDDYQTYKVNTDWQEEAFQRAPISEYDLSLSGGNEKTTFYMAGQFLDQKGIIVRNSLKRYNGRLNLDHKFTNWLTVGANLSFARTLNYRVSDDNAFSTPLQSVALSPITPTIDPRTGLLSGESDPNRAGNPGGPNTNYPVYYNPMLSVKGAYYNTIVNRSLGNVYGQAQITNKLSFRTEFGLDQLNQTEEGYYGPITERNTTYPRGGGFTNADQVLNFNTNNFFRYVTNIKDKHDIDAVVGMSFQEQDYFSQGNTAEAFPSPAYKKLTSAGTKSDATSTANEFSFLSYFGRANYKLMDKYLLAVSGRFDGSSRFGKDNKWGFFPAASVGWIISDENFLSNVKWLSFMKLKASYGLTGNAEIGNYSWQTLWTGDGAYGGIPGQRPSQLGNPNLKWENTASFDIGAELGIFENRVSLELDYYVRNTTDLLLQVEVPGTSGFTSQLQNLGKLKNKGFEFTINTQNIVSRDFRWTTNINFGLNRNEVTDLQGQELGVGNYNRAREGQPLGVFVAREFAGADPETGDAIWYKNTVGADGKVDRTPTNNYNEAAEVVIGNPNPDFIYGMRNTFTFRGFEFDIFLQGVQGNDVYDGGGQYMSASGSNGFDNQTTDQLAAWKQPGDKTRVPEARLFFANGTDPSSRYLYDASYLRVKQLTLTYNLPKSVISKIKIDRARVYVRGQNLFTITNYKGWDPEVNADYQATNINQGVDFYSAPQLRTIVFGLNIGL</sequence>
<dbReference type="InterPro" id="IPR023996">
    <property type="entry name" value="TonB-dep_OMP_SusC/RagA"/>
</dbReference>
<dbReference type="Pfam" id="PF00593">
    <property type="entry name" value="TonB_dep_Rec_b-barrel"/>
    <property type="match status" value="1"/>
</dbReference>
<feature type="chain" id="PRO_5002147414" evidence="11">
    <location>
        <begin position="22"/>
        <end position="1041"/>
    </location>
</feature>
<feature type="domain" description="TonB-dependent receptor plug" evidence="13">
    <location>
        <begin position="114"/>
        <end position="232"/>
    </location>
</feature>
<dbReference type="EMBL" id="JSVC01000002">
    <property type="protein sequence ID" value="KIC96050.1"/>
    <property type="molecule type" value="Genomic_DNA"/>
</dbReference>
<dbReference type="AlphaFoldDB" id="A0A0C1IPD6"/>
<evidence type="ECO:0000256" key="2">
    <source>
        <dbReference type="ARBA" id="ARBA00022448"/>
    </source>
</evidence>
<evidence type="ECO:0000256" key="9">
    <source>
        <dbReference type="RuleBase" id="RU003357"/>
    </source>
</evidence>
<evidence type="ECO:0000259" key="13">
    <source>
        <dbReference type="Pfam" id="PF07715"/>
    </source>
</evidence>
<evidence type="ECO:0000256" key="3">
    <source>
        <dbReference type="ARBA" id="ARBA00022452"/>
    </source>
</evidence>
<dbReference type="STRING" id="1349421.OI18_02410"/>
<feature type="signal peptide" evidence="11">
    <location>
        <begin position="1"/>
        <end position="21"/>
    </location>
</feature>
<organism evidence="14 15">
    <name type="scientific">Flavihumibacter solisilvae</name>
    <dbReference type="NCBI Taxonomy" id="1349421"/>
    <lineage>
        <taxon>Bacteria</taxon>
        <taxon>Pseudomonadati</taxon>
        <taxon>Bacteroidota</taxon>
        <taxon>Chitinophagia</taxon>
        <taxon>Chitinophagales</taxon>
        <taxon>Chitinophagaceae</taxon>
        <taxon>Flavihumibacter</taxon>
    </lineage>
</organism>
<evidence type="ECO:0000256" key="8">
    <source>
        <dbReference type="PROSITE-ProRule" id="PRU01360"/>
    </source>
</evidence>
<dbReference type="OrthoDB" id="9768177at2"/>
<gene>
    <name evidence="14" type="ORF">OI18_02410</name>
</gene>
<keyword evidence="11" id="KW-0732">Signal</keyword>
<evidence type="ECO:0000256" key="5">
    <source>
        <dbReference type="ARBA" id="ARBA00023077"/>
    </source>
</evidence>
<dbReference type="Gene3D" id="2.40.170.20">
    <property type="entry name" value="TonB-dependent receptor, beta-barrel domain"/>
    <property type="match status" value="1"/>
</dbReference>
<evidence type="ECO:0000313" key="14">
    <source>
        <dbReference type="EMBL" id="KIC96050.1"/>
    </source>
</evidence>
<keyword evidence="4 8" id="KW-0812">Transmembrane</keyword>
<reference evidence="14 15" key="1">
    <citation type="submission" date="2014-11" db="EMBL/GenBank/DDBJ databases">
        <title>Genome sequence of Flavihumibacter solisilvae 3-3.</title>
        <authorList>
            <person name="Zhou G."/>
            <person name="Li M."/>
            <person name="Wang G."/>
        </authorList>
    </citation>
    <scope>NUCLEOTIDE SEQUENCE [LARGE SCALE GENOMIC DNA]</scope>
    <source>
        <strain evidence="14 15">3-3</strain>
    </source>
</reference>
<dbReference type="InterPro" id="IPR036942">
    <property type="entry name" value="Beta-barrel_TonB_sf"/>
</dbReference>
<dbReference type="GO" id="GO:0009279">
    <property type="term" value="C:cell outer membrane"/>
    <property type="evidence" value="ECO:0007669"/>
    <property type="project" value="UniProtKB-SubCell"/>
</dbReference>
<name>A0A0C1IPD6_9BACT</name>
<evidence type="ECO:0000259" key="12">
    <source>
        <dbReference type="Pfam" id="PF00593"/>
    </source>
</evidence>
<keyword evidence="14" id="KW-0675">Receptor</keyword>
<comment type="subcellular location">
    <subcellularLocation>
        <location evidence="1 8">Cell outer membrane</location>
        <topology evidence="1 8">Multi-pass membrane protein</topology>
    </subcellularLocation>
</comment>
<dbReference type="InterPro" id="IPR000531">
    <property type="entry name" value="Beta-barrel_TonB"/>
</dbReference>
<keyword evidence="15" id="KW-1185">Reference proteome</keyword>
<protein>
    <submittedName>
        <fullName evidence="14">TonB-dependent receptor</fullName>
    </submittedName>
</protein>
<dbReference type="Proteomes" id="UP000031408">
    <property type="component" value="Unassembled WGS sequence"/>
</dbReference>
<dbReference type="RefSeq" id="WP_039136818.1">
    <property type="nucleotide sequence ID" value="NZ_JSVC01000002.1"/>
</dbReference>
<dbReference type="Pfam" id="PF13715">
    <property type="entry name" value="CarbopepD_reg_2"/>
    <property type="match status" value="1"/>
</dbReference>
<evidence type="ECO:0000256" key="11">
    <source>
        <dbReference type="SAM" id="SignalP"/>
    </source>
</evidence>
<dbReference type="NCBIfam" id="TIGR04056">
    <property type="entry name" value="OMP_RagA_SusC"/>
    <property type="match status" value="1"/>
</dbReference>
<keyword evidence="2 8" id="KW-0813">Transport</keyword>
<comment type="similarity">
    <text evidence="8 9">Belongs to the TonB-dependent receptor family.</text>
</comment>
<feature type="region of interest" description="Disordered" evidence="10">
    <location>
        <begin position="431"/>
        <end position="452"/>
    </location>
</feature>
<dbReference type="InterPro" id="IPR023997">
    <property type="entry name" value="TonB-dep_OMP_SusC/RagA_CS"/>
</dbReference>
<evidence type="ECO:0000256" key="10">
    <source>
        <dbReference type="SAM" id="MobiDB-lite"/>
    </source>
</evidence>
<keyword evidence="6 8" id="KW-0472">Membrane</keyword>
<evidence type="ECO:0000256" key="6">
    <source>
        <dbReference type="ARBA" id="ARBA00023136"/>
    </source>
</evidence>
<evidence type="ECO:0000256" key="1">
    <source>
        <dbReference type="ARBA" id="ARBA00004571"/>
    </source>
</evidence>
<dbReference type="PROSITE" id="PS52016">
    <property type="entry name" value="TONB_DEPENDENT_REC_3"/>
    <property type="match status" value="1"/>
</dbReference>
<dbReference type="Gene3D" id="2.60.40.1120">
    <property type="entry name" value="Carboxypeptidase-like, regulatory domain"/>
    <property type="match status" value="1"/>
</dbReference>